<dbReference type="EMBL" id="JACAZI010000001">
    <property type="protein sequence ID" value="KAF7371778.1"/>
    <property type="molecule type" value="Genomic_DNA"/>
</dbReference>
<proteinExistence type="predicted"/>
<dbReference type="Proteomes" id="UP000620124">
    <property type="component" value="Unassembled WGS sequence"/>
</dbReference>
<evidence type="ECO:0000313" key="2">
    <source>
        <dbReference type="EMBL" id="KAF7371778.1"/>
    </source>
</evidence>
<evidence type="ECO:0000313" key="3">
    <source>
        <dbReference type="Proteomes" id="UP000620124"/>
    </source>
</evidence>
<feature type="compositionally biased region" description="Acidic residues" evidence="1">
    <location>
        <begin position="11"/>
        <end position="22"/>
    </location>
</feature>
<name>A0A8H6Z380_9AGAR</name>
<keyword evidence="3" id="KW-1185">Reference proteome</keyword>
<organism evidence="2 3">
    <name type="scientific">Mycena venus</name>
    <dbReference type="NCBI Taxonomy" id="2733690"/>
    <lineage>
        <taxon>Eukaryota</taxon>
        <taxon>Fungi</taxon>
        <taxon>Dikarya</taxon>
        <taxon>Basidiomycota</taxon>
        <taxon>Agaricomycotina</taxon>
        <taxon>Agaricomycetes</taxon>
        <taxon>Agaricomycetidae</taxon>
        <taxon>Agaricales</taxon>
        <taxon>Marasmiineae</taxon>
        <taxon>Mycenaceae</taxon>
        <taxon>Mycena</taxon>
    </lineage>
</organism>
<evidence type="ECO:0000256" key="1">
    <source>
        <dbReference type="SAM" id="MobiDB-lite"/>
    </source>
</evidence>
<protein>
    <submittedName>
        <fullName evidence="2">Uncharacterized protein</fullName>
    </submittedName>
</protein>
<dbReference type="OrthoDB" id="3069791at2759"/>
<comment type="caution">
    <text evidence="2">The sequence shown here is derived from an EMBL/GenBank/DDBJ whole genome shotgun (WGS) entry which is preliminary data.</text>
</comment>
<feature type="region of interest" description="Disordered" evidence="1">
    <location>
        <begin position="343"/>
        <end position="362"/>
    </location>
</feature>
<dbReference type="AlphaFoldDB" id="A0A8H6Z380"/>
<accession>A0A8H6Z380</accession>
<reference evidence="2" key="1">
    <citation type="submission" date="2020-05" db="EMBL/GenBank/DDBJ databases">
        <title>Mycena genomes resolve the evolution of fungal bioluminescence.</title>
        <authorList>
            <person name="Tsai I.J."/>
        </authorList>
    </citation>
    <scope>NUCLEOTIDE SEQUENCE</scope>
    <source>
        <strain evidence="2">CCC161011</strain>
    </source>
</reference>
<sequence length="502" mass="56286">MADNDIYELSSDSDDGVADNDVDGMISSIVAKNPKVSKWMVMSPALMKEKEKQQKRKKKRLEKQAEKKRQREDEDDADDDTKPKKKGKGKAQPDDEERHVVQLTGYIHVMKPVAALPSSRSRTKVKPEDQYIQRGPFKFMSNCSFDEFVTAMANTLPCFPTHIVLDKTEWKPQTPANRAPLPLGGEDGFNVLRTQISTTRDKIVIITMPRPRKPTADVLFWDTPDTGDAAKDASGEAGPSNIGKAKQEFDFSELEASTTEESVADQKMSFDKAVAPHVEALKEHWPENDARKRIYTDKKTGFQWELTPICLNIWGAHLARGTAKLTEAPSSTQFDIKNRIKSHTAAAPPPHIPPTTVTATHPAPTQAFSSEKLVEMLAMSIMLQQQQQHHHQQPQQPFPFPPAPMPTPVLPLVNLSPVSSAPPSPAKVAHRAVSLEEFCTHYDIMQHHERLQKLEYEPGDKGITSLGRDEWQQFAGFSKLAWDKVLTKHKELMKDAQAGLWV</sequence>
<feature type="region of interest" description="Disordered" evidence="1">
    <location>
        <begin position="1"/>
        <end position="98"/>
    </location>
</feature>
<gene>
    <name evidence="2" type="ORF">MVEN_00034400</name>
</gene>
<feature type="compositionally biased region" description="Basic and acidic residues" evidence="1">
    <location>
        <begin position="62"/>
        <end position="72"/>
    </location>
</feature>